<gene>
    <name evidence="1" type="ORF">ROZALSC1DRAFT_24641</name>
</gene>
<accession>A0A4V1IZ68</accession>
<name>A0A4V1IZ68_ROZAC</name>
<organism evidence="1 2">
    <name type="scientific">Rozella allomycis (strain CSF55)</name>
    <dbReference type="NCBI Taxonomy" id="988480"/>
    <lineage>
        <taxon>Eukaryota</taxon>
        <taxon>Fungi</taxon>
        <taxon>Fungi incertae sedis</taxon>
        <taxon>Cryptomycota</taxon>
        <taxon>Cryptomycota incertae sedis</taxon>
        <taxon>Rozella</taxon>
    </lineage>
</organism>
<proteinExistence type="predicted"/>
<dbReference type="AlphaFoldDB" id="A0A4V1IZ68"/>
<evidence type="ECO:0000313" key="1">
    <source>
        <dbReference type="EMBL" id="RKP17009.1"/>
    </source>
</evidence>
<reference evidence="2" key="1">
    <citation type="journal article" date="2018" name="Nat. Microbiol.">
        <title>Leveraging single-cell genomics to expand the fungal tree of life.</title>
        <authorList>
            <person name="Ahrendt S.R."/>
            <person name="Quandt C.A."/>
            <person name="Ciobanu D."/>
            <person name="Clum A."/>
            <person name="Salamov A."/>
            <person name="Andreopoulos B."/>
            <person name="Cheng J.F."/>
            <person name="Woyke T."/>
            <person name="Pelin A."/>
            <person name="Henrissat B."/>
            <person name="Reynolds N.K."/>
            <person name="Benny G.L."/>
            <person name="Smith M.E."/>
            <person name="James T.Y."/>
            <person name="Grigoriev I.V."/>
        </authorList>
    </citation>
    <scope>NUCLEOTIDE SEQUENCE [LARGE SCALE GENOMIC DNA]</scope>
    <source>
        <strain evidence="2">CSF55</strain>
    </source>
</reference>
<sequence>MQSKKATINRNVCGIWYDESPYGNGIGVNVDNYIIYPEDCTYVFKRKTQIGLDNHEFVQRLQLLAQFLFYCYTMGTRYSFALEIATRTLERGCIIIDLDSRTIPCAVYIANEQLSLK</sequence>
<dbReference type="EMBL" id="ML006082">
    <property type="protein sequence ID" value="RKP17009.1"/>
    <property type="molecule type" value="Genomic_DNA"/>
</dbReference>
<evidence type="ECO:0000313" key="2">
    <source>
        <dbReference type="Proteomes" id="UP000281549"/>
    </source>
</evidence>
<dbReference type="Proteomes" id="UP000281549">
    <property type="component" value="Unassembled WGS sequence"/>
</dbReference>
<protein>
    <submittedName>
        <fullName evidence="1">Uncharacterized protein</fullName>
    </submittedName>
</protein>